<dbReference type="InterPro" id="IPR018062">
    <property type="entry name" value="HTH_AraC-typ_CS"/>
</dbReference>
<keyword evidence="1" id="KW-0805">Transcription regulation</keyword>
<dbReference type="InterPro" id="IPR029058">
    <property type="entry name" value="AB_hydrolase_fold"/>
</dbReference>
<gene>
    <name evidence="5" type="ORF">DFQ09_10271</name>
</gene>
<dbReference type="PROSITE" id="PS00041">
    <property type="entry name" value="HTH_ARAC_FAMILY_1"/>
    <property type="match status" value="1"/>
</dbReference>
<organism evidence="5 6">
    <name type="scientific">Winogradskyella pacifica</name>
    <dbReference type="NCBI Taxonomy" id="664642"/>
    <lineage>
        <taxon>Bacteria</taxon>
        <taxon>Pseudomonadati</taxon>
        <taxon>Bacteroidota</taxon>
        <taxon>Flavobacteriia</taxon>
        <taxon>Flavobacteriales</taxon>
        <taxon>Flavobacteriaceae</taxon>
        <taxon>Winogradskyella</taxon>
    </lineage>
</organism>
<protein>
    <submittedName>
        <fullName evidence="5">Pimeloyl-ACP methyl ester carboxylesterase</fullName>
    </submittedName>
</protein>
<dbReference type="OrthoDB" id="1410704at2"/>
<dbReference type="InterPro" id="IPR022742">
    <property type="entry name" value="Hydrolase_4"/>
</dbReference>
<dbReference type="SMART" id="SM00342">
    <property type="entry name" value="HTH_ARAC"/>
    <property type="match status" value="1"/>
</dbReference>
<dbReference type="SUPFAM" id="SSF46689">
    <property type="entry name" value="Homeodomain-like"/>
    <property type="match status" value="1"/>
</dbReference>
<name>A0A3D9MZ71_9FLAO</name>
<proteinExistence type="predicted"/>
<dbReference type="InterPro" id="IPR009057">
    <property type="entry name" value="Homeodomain-like_sf"/>
</dbReference>
<dbReference type="Gene3D" id="1.10.10.60">
    <property type="entry name" value="Homeodomain-like"/>
    <property type="match status" value="2"/>
</dbReference>
<reference evidence="5 6" key="1">
    <citation type="submission" date="2018-07" db="EMBL/GenBank/DDBJ databases">
        <title>Genomic Encyclopedia of Type Strains, Phase III (KMG-III): the genomes of soil and plant-associated and newly described type strains.</title>
        <authorList>
            <person name="Whitman W."/>
        </authorList>
    </citation>
    <scope>NUCLEOTIDE SEQUENCE [LARGE SCALE GENOMIC DNA]</scope>
    <source>
        <strain evidence="5 6">CECT 7948</strain>
    </source>
</reference>
<sequence length="399" mass="46251">MKPITKYAINNATNIAYQVVGQGSIDLVFIPGWVSNIDMMWLDYKLSEFLTRLTQFSRLVLFDKRGTGLSDRVNPLCSLDERMDDILSVMDAAKSKKAIFFGHSEGGTIASLFAARYPKRVISLITFGIFAKRKYTVDYPWAPKTEERELFYQTIQKEWGNGKKMGLEIIMPSMANNPEYYDWFASYLRSAAGPRAALALAKMNTETDISDILKSINTPTLILHRTHDIDVNIEEAKYIANRIPNSKFVELKGNDHCFWVGDTNSVIEEMEEFITGIRPIIKIKQFVTTRSKYTKIDIEKTMLNNFQYNLKIEDFAKLCGRSLSVFKRDFNNRFNTTPFKWVKTKRLEYAKELLMESDLNVNQICFESGFINNSHFIKSFKEKFKLPPHQFKSINKNYY</sequence>
<dbReference type="SUPFAM" id="SSF53474">
    <property type="entry name" value="alpha/beta-Hydrolases"/>
    <property type="match status" value="1"/>
</dbReference>
<keyword evidence="2" id="KW-0238">DNA-binding</keyword>
<keyword evidence="6" id="KW-1185">Reference proteome</keyword>
<dbReference type="PRINTS" id="PR00111">
    <property type="entry name" value="ABHYDROLASE"/>
</dbReference>
<dbReference type="EMBL" id="QREI01000002">
    <property type="protein sequence ID" value="REE25482.1"/>
    <property type="molecule type" value="Genomic_DNA"/>
</dbReference>
<dbReference type="InterPro" id="IPR050471">
    <property type="entry name" value="AB_hydrolase"/>
</dbReference>
<dbReference type="InterPro" id="IPR000073">
    <property type="entry name" value="AB_hydrolase_1"/>
</dbReference>
<evidence type="ECO:0000259" key="4">
    <source>
        <dbReference type="PROSITE" id="PS01124"/>
    </source>
</evidence>
<dbReference type="GO" id="GO:0003700">
    <property type="term" value="F:DNA-binding transcription factor activity"/>
    <property type="evidence" value="ECO:0007669"/>
    <property type="project" value="InterPro"/>
</dbReference>
<evidence type="ECO:0000313" key="5">
    <source>
        <dbReference type="EMBL" id="REE25482.1"/>
    </source>
</evidence>
<dbReference type="AlphaFoldDB" id="A0A3D9MZ71"/>
<dbReference type="PANTHER" id="PTHR43433">
    <property type="entry name" value="HYDROLASE, ALPHA/BETA FOLD FAMILY PROTEIN"/>
    <property type="match status" value="1"/>
</dbReference>
<evidence type="ECO:0000256" key="1">
    <source>
        <dbReference type="ARBA" id="ARBA00023015"/>
    </source>
</evidence>
<dbReference type="PROSITE" id="PS01124">
    <property type="entry name" value="HTH_ARAC_FAMILY_2"/>
    <property type="match status" value="1"/>
</dbReference>
<feature type="domain" description="HTH araC/xylS-type" evidence="4">
    <location>
        <begin position="296"/>
        <end position="394"/>
    </location>
</feature>
<dbReference type="RefSeq" id="WP_115808482.1">
    <property type="nucleotide sequence ID" value="NZ_QREI01000002.1"/>
</dbReference>
<keyword evidence="3" id="KW-0804">Transcription</keyword>
<dbReference type="Proteomes" id="UP000256919">
    <property type="component" value="Unassembled WGS sequence"/>
</dbReference>
<accession>A0A3D9MZ71</accession>
<dbReference type="InterPro" id="IPR018060">
    <property type="entry name" value="HTH_AraC"/>
</dbReference>
<evidence type="ECO:0000256" key="2">
    <source>
        <dbReference type="ARBA" id="ARBA00023125"/>
    </source>
</evidence>
<comment type="caution">
    <text evidence="5">The sequence shown here is derived from an EMBL/GenBank/DDBJ whole genome shotgun (WGS) entry which is preliminary data.</text>
</comment>
<evidence type="ECO:0000256" key="3">
    <source>
        <dbReference type="ARBA" id="ARBA00023163"/>
    </source>
</evidence>
<dbReference type="GO" id="GO:0043565">
    <property type="term" value="F:sequence-specific DNA binding"/>
    <property type="evidence" value="ECO:0007669"/>
    <property type="project" value="InterPro"/>
</dbReference>
<dbReference type="Pfam" id="PF12146">
    <property type="entry name" value="Hydrolase_4"/>
    <property type="match status" value="1"/>
</dbReference>
<dbReference type="PANTHER" id="PTHR43433:SF8">
    <property type="entry name" value="BIFUNCTIONAL LIPASE_ADENYLATE CYCLASE LIPJ"/>
    <property type="match status" value="1"/>
</dbReference>
<dbReference type="Gene3D" id="3.40.50.1820">
    <property type="entry name" value="alpha/beta hydrolase"/>
    <property type="match status" value="1"/>
</dbReference>
<dbReference type="Pfam" id="PF12833">
    <property type="entry name" value="HTH_18"/>
    <property type="match status" value="1"/>
</dbReference>
<evidence type="ECO:0000313" key="6">
    <source>
        <dbReference type="Proteomes" id="UP000256919"/>
    </source>
</evidence>